<keyword evidence="6 9" id="KW-0584">Phenylalanine biosynthesis</keyword>
<dbReference type="PROSITE" id="PS00858">
    <property type="entry name" value="PREPHENATE_DEHYDR_2"/>
    <property type="match status" value="1"/>
</dbReference>
<dbReference type="GO" id="GO:0004664">
    <property type="term" value="F:prephenate dehydratase activity"/>
    <property type="evidence" value="ECO:0007669"/>
    <property type="project" value="UniProtKB-EC"/>
</dbReference>
<comment type="caution">
    <text evidence="12">The sequence shown here is derived from an EMBL/GenBank/DDBJ whole genome shotgun (WGS) entry which is preliminary data.</text>
</comment>
<dbReference type="InterPro" id="IPR001086">
    <property type="entry name" value="Preph_deHydtase"/>
</dbReference>
<name>A0ABS2PG27_9BACL</name>
<keyword evidence="7 9" id="KW-0456">Lyase</keyword>
<dbReference type="CDD" id="cd13633">
    <property type="entry name" value="PBP2_Sa-PDT_like"/>
    <property type="match status" value="1"/>
</dbReference>
<dbReference type="InterPro" id="IPR008242">
    <property type="entry name" value="Chor_mutase/pphenate_deHydtase"/>
</dbReference>
<dbReference type="PIRSF" id="PIRSF001500">
    <property type="entry name" value="Chor_mut_pdt_Ppr"/>
    <property type="match status" value="1"/>
</dbReference>
<dbReference type="InterPro" id="IPR018528">
    <property type="entry name" value="Preph_deHydtase_CS"/>
</dbReference>
<evidence type="ECO:0000256" key="3">
    <source>
        <dbReference type="ARBA" id="ARBA00021872"/>
    </source>
</evidence>
<evidence type="ECO:0000259" key="11">
    <source>
        <dbReference type="PROSITE" id="PS51671"/>
    </source>
</evidence>
<protein>
    <recommendedName>
        <fullName evidence="3 9">Prephenate dehydratase</fullName>
        <shortName evidence="9">PDT</shortName>
        <ecNumber evidence="2 9">4.2.1.51</ecNumber>
    </recommendedName>
</protein>
<evidence type="ECO:0000256" key="5">
    <source>
        <dbReference type="ARBA" id="ARBA00023141"/>
    </source>
</evidence>
<evidence type="ECO:0000256" key="2">
    <source>
        <dbReference type="ARBA" id="ARBA00013147"/>
    </source>
</evidence>
<dbReference type="SUPFAM" id="SSF55021">
    <property type="entry name" value="ACT-like"/>
    <property type="match status" value="1"/>
</dbReference>
<dbReference type="PROSITE" id="PS51671">
    <property type="entry name" value="ACT"/>
    <property type="match status" value="1"/>
</dbReference>
<dbReference type="InterPro" id="IPR002912">
    <property type="entry name" value="ACT_dom"/>
</dbReference>
<dbReference type="PANTHER" id="PTHR21022">
    <property type="entry name" value="PREPHENATE DEHYDRATASE P PROTEIN"/>
    <property type="match status" value="1"/>
</dbReference>
<dbReference type="EMBL" id="JAFBEC010000008">
    <property type="protein sequence ID" value="MBM7633936.1"/>
    <property type="molecule type" value="Genomic_DNA"/>
</dbReference>
<reference evidence="12 13" key="1">
    <citation type="submission" date="2021-01" db="EMBL/GenBank/DDBJ databases">
        <title>Genomic Encyclopedia of Type Strains, Phase IV (KMG-IV): sequencing the most valuable type-strain genomes for metagenomic binning, comparative biology and taxonomic classification.</title>
        <authorList>
            <person name="Goeker M."/>
        </authorList>
    </citation>
    <scope>NUCLEOTIDE SEQUENCE [LARGE SCALE GENOMIC DNA]</scope>
    <source>
        <strain evidence="12 13">DSM 25540</strain>
    </source>
</reference>
<dbReference type="Proteomes" id="UP000741863">
    <property type="component" value="Unassembled WGS sequence"/>
</dbReference>
<evidence type="ECO:0000256" key="4">
    <source>
        <dbReference type="ARBA" id="ARBA00022605"/>
    </source>
</evidence>
<organism evidence="12 13">
    <name type="scientific">Geomicrobium sediminis</name>
    <dbReference type="NCBI Taxonomy" id="1347788"/>
    <lineage>
        <taxon>Bacteria</taxon>
        <taxon>Bacillati</taxon>
        <taxon>Bacillota</taxon>
        <taxon>Bacilli</taxon>
        <taxon>Bacillales</taxon>
        <taxon>Geomicrobium</taxon>
    </lineage>
</organism>
<dbReference type="Gene3D" id="3.40.190.10">
    <property type="entry name" value="Periplasmic binding protein-like II"/>
    <property type="match status" value="2"/>
</dbReference>
<dbReference type="PANTHER" id="PTHR21022:SF19">
    <property type="entry name" value="PREPHENATE DEHYDRATASE-RELATED"/>
    <property type="match status" value="1"/>
</dbReference>
<dbReference type="SUPFAM" id="SSF53850">
    <property type="entry name" value="Periplasmic binding protein-like II"/>
    <property type="match status" value="1"/>
</dbReference>
<dbReference type="EC" id="4.2.1.51" evidence="2 9"/>
<keyword evidence="5 9" id="KW-0057">Aromatic amino acid biosynthesis</keyword>
<dbReference type="Pfam" id="PF00800">
    <property type="entry name" value="PDT"/>
    <property type="match status" value="1"/>
</dbReference>
<keyword evidence="13" id="KW-1185">Reference proteome</keyword>
<comment type="catalytic activity">
    <reaction evidence="8 9">
        <text>prephenate + H(+) = 3-phenylpyruvate + CO2 + H2O</text>
        <dbReference type="Rhea" id="RHEA:21648"/>
        <dbReference type="ChEBI" id="CHEBI:15377"/>
        <dbReference type="ChEBI" id="CHEBI:15378"/>
        <dbReference type="ChEBI" id="CHEBI:16526"/>
        <dbReference type="ChEBI" id="CHEBI:18005"/>
        <dbReference type="ChEBI" id="CHEBI:29934"/>
        <dbReference type="EC" id="4.2.1.51"/>
    </reaction>
</comment>
<dbReference type="PROSITE" id="PS51171">
    <property type="entry name" value="PREPHENATE_DEHYDR_3"/>
    <property type="match status" value="1"/>
</dbReference>
<evidence type="ECO:0000259" key="10">
    <source>
        <dbReference type="PROSITE" id="PS51171"/>
    </source>
</evidence>
<feature type="domain" description="Prephenate dehydratase" evidence="10">
    <location>
        <begin position="4"/>
        <end position="183"/>
    </location>
</feature>
<feature type="domain" description="ACT" evidence="11">
    <location>
        <begin position="202"/>
        <end position="279"/>
    </location>
</feature>
<dbReference type="InterPro" id="IPR045865">
    <property type="entry name" value="ACT-like_dom_sf"/>
</dbReference>
<evidence type="ECO:0000256" key="1">
    <source>
        <dbReference type="ARBA" id="ARBA00004741"/>
    </source>
</evidence>
<evidence type="ECO:0000313" key="13">
    <source>
        <dbReference type="Proteomes" id="UP000741863"/>
    </source>
</evidence>
<dbReference type="CDD" id="cd04905">
    <property type="entry name" value="ACT_CM-PDT"/>
    <property type="match status" value="1"/>
</dbReference>
<evidence type="ECO:0000256" key="9">
    <source>
        <dbReference type="RuleBase" id="RU361254"/>
    </source>
</evidence>
<sequence length="290" mass="32077">MTNKVAFLGPAGTFTEIAARAFLPDAKRMPYKDIPSTLHALEKNQVDAAVVPLENTIEGSVNISLDYLIHKHDFPIIGEVAIPIAQHLLVHPSVNDLHDIDTVYSHPHAIAQCHEFITGELDEVEQKFATSTAQAAREVSENEHTNIAAIANELAAEKYGLKVIQENIHDFTNNHTRFVLVSPNDVAPSFLKANEQHSKTKVVVTLPSDFSGALHQVLSAFAWRKLNLTKIESRPTKTGLGNYFFIIDVEHAYDEVLLPGALEELKALGCETRVLGTYPSLFVQVKERSL</sequence>
<evidence type="ECO:0000313" key="12">
    <source>
        <dbReference type="EMBL" id="MBM7633936.1"/>
    </source>
</evidence>
<proteinExistence type="predicted"/>
<dbReference type="PROSITE" id="PS00857">
    <property type="entry name" value="PREPHENATE_DEHYDR_1"/>
    <property type="match status" value="1"/>
</dbReference>
<dbReference type="Pfam" id="PF01842">
    <property type="entry name" value="ACT"/>
    <property type="match status" value="1"/>
</dbReference>
<dbReference type="Gene3D" id="3.30.70.260">
    <property type="match status" value="1"/>
</dbReference>
<accession>A0ABS2PG27</accession>
<dbReference type="NCBIfam" id="NF008865">
    <property type="entry name" value="PRK11898.1"/>
    <property type="match status" value="1"/>
</dbReference>
<evidence type="ECO:0000256" key="7">
    <source>
        <dbReference type="ARBA" id="ARBA00023239"/>
    </source>
</evidence>
<comment type="pathway">
    <text evidence="1 9">Amino-acid biosynthesis; L-phenylalanine biosynthesis; phenylpyruvate from prephenate: step 1/1.</text>
</comment>
<keyword evidence="4 9" id="KW-0028">Amino-acid biosynthesis</keyword>
<dbReference type="RefSeq" id="WP_420827943.1">
    <property type="nucleotide sequence ID" value="NZ_JAFBEC010000008.1"/>
</dbReference>
<evidence type="ECO:0000256" key="6">
    <source>
        <dbReference type="ARBA" id="ARBA00023222"/>
    </source>
</evidence>
<gene>
    <name evidence="9" type="primary">pheA</name>
    <name evidence="12" type="ORF">JOD17_003032</name>
</gene>
<evidence type="ECO:0000256" key="8">
    <source>
        <dbReference type="ARBA" id="ARBA00047848"/>
    </source>
</evidence>